<gene>
    <name evidence="5" type="ORF">E0H73_20745</name>
</gene>
<dbReference type="SUPFAM" id="SSF56801">
    <property type="entry name" value="Acetyl-CoA synthetase-like"/>
    <property type="match status" value="1"/>
</dbReference>
<proteinExistence type="inferred from homology"/>
<dbReference type="EMBL" id="SJKB01000006">
    <property type="protein sequence ID" value="TCC60367.1"/>
    <property type="molecule type" value="Genomic_DNA"/>
</dbReference>
<dbReference type="PANTHER" id="PTHR43767">
    <property type="entry name" value="LONG-CHAIN-FATTY-ACID--COA LIGASE"/>
    <property type="match status" value="1"/>
</dbReference>
<organism evidence="5 6">
    <name type="scientific">Kribbella pittospori</name>
    <dbReference type="NCBI Taxonomy" id="722689"/>
    <lineage>
        <taxon>Bacteria</taxon>
        <taxon>Bacillati</taxon>
        <taxon>Actinomycetota</taxon>
        <taxon>Actinomycetes</taxon>
        <taxon>Propionibacteriales</taxon>
        <taxon>Kribbellaceae</taxon>
        <taxon>Kribbella</taxon>
    </lineage>
</organism>
<keyword evidence="6" id="KW-1185">Reference proteome</keyword>
<evidence type="ECO:0000256" key="2">
    <source>
        <dbReference type="ARBA" id="ARBA00022598"/>
    </source>
</evidence>
<dbReference type="InterPro" id="IPR045851">
    <property type="entry name" value="AMP-bd_C_sf"/>
</dbReference>
<dbReference type="InterPro" id="IPR025110">
    <property type="entry name" value="AMP-bd_C"/>
</dbReference>
<dbReference type="Gene3D" id="3.40.50.12780">
    <property type="entry name" value="N-terminal domain of ligase-like"/>
    <property type="match status" value="1"/>
</dbReference>
<dbReference type="Pfam" id="PF00501">
    <property type="entry name" value="AMP-binding"/>
    <property type="match status" value="1"/>
</dbReference>
<evidence type="ECO:0000313" key="6">
    <source>
        <dbReference type="Proteomes" id="UP000291144"/>
    </source>
</evidence>
<dbReference type="Proteomes" id="UP000291144">
    <property type="component" value="Unassembled WGS sequence"/>
</dbReference>
<dbReference type="InterPro" id="IPR042099">
    <property type="entry name" value="ANL_N_sf"/>
</dbReference>
<dbReference type="InterPro" id="IPR050237">
    <property type="entry name" value="ATP-dep_AMP-bd_enzyme"/>
</dbReference>
<dbReference type="FunFam" id="3.30.300.30:FF:000008">
    <property type="entry name" value="2,3-dihydroxybenzoate-AMP ligase"/>
    <property type="match status" value="1"/>
</dbReference>
<dbReference type="PROSITE" id="PS00455">
    <property type="entry name" value="AMP_BINDING"/>
    <property type="match status" value="1"/>
</dbReference>
<comment type="similarity">
    <text evidence="1">Belongs to the ATP-dependent AMP-binding enzyme family.</text>
</comment>
<dbReference type="Gene3D" id="3.30.300.30">
    <property type="match status" value="1"/>
</dbReference>
<name>A0A4R0KKT3_9ACTN</name>
<dbReference type="OrthoDB" id="9803968at2"/>
<evidence type="ECO:0000259" key="3">
    <source>
        <dbReference type="Pfam" id="PF00501"/>
    </source>
</evidence>
<comment type="caution">
    <text evidence="5">The sequence shown here is derived from an EMBL/GenBank/DDBJ whole genome shotgun (WGS) entry which is preliminary data.</text>
</comment>
<evidence type="ECO:0000313" key="5">
    <source>
        <dbReference type="EMBL" id="TCC60367.1"/>
    </source>
</evidence>
<protein>
    <submittedName>
        <fullName evidence="5">AMP-dependent acyl-CoA synthetase</fullName>
    </submittedName>
</protein>
<feature type="domain" description="AMP-binding enzyme C-terminal" evidence="4">
    <location>
        <begin position="433"/>
        <end position="508"/>
    </location>
</feature>
<dbReference type="InterPro" id="IPR020845">
    <property type="entry name" value="AMP-binding_CS"/>
</dbReference>
<dbReference type="PANTHER" id="PTHR43767:SF7">
    <property type="entry name" value="MEDIUM_LONG-CHAIN-FATTY-ACID--COA LIGASE FADD8"/>
    <property type="match status" value="1"/>
</dbReference>
<reference evidence="5 6" key="1">
    <citation type="submission" date="2019-02" db="EMBL/GenBank/DDBJ databases">
        <title>Kribbella capetownensis sp. nov. and Kribbella speibonae sp. nov., isolated from soil.</title>
        <authorList>
            <person name="Curtis S.M."/>
            <person name="Norton I."/>
            <person name="Everest G.J."/>
            <person name="Meyers P.R."/>
        </authorList>
    </citation>
    <scope>NUCLEOTIDE SEQUENCE [LARGE SCALE GENOMIC DNA]</scope>
    <source>
        <strain evidence="5 6">NRRL B-24813</strain>
    </source>
</reference>
<dbReference type="RefSeq" id="WP_131358877.1">
    <property type="nucleotide sequence ID" value="NZ_SJKB01000006.1"/>
</dbReference>
<accession>A0A4R0KKT3</accession>
<dbReference type="InterPro" id="IPR000873">
    <property type="entry name" value="AMP-dep_synth/lig_dom"/>
</dbReference>
<keyword evidence="2" id="KW-0436">Ligase</keyword>
<evidence type="ECO:0000259" key="4">
    <source>
        <dbReference type="Pfam" id="PF13193"/>
    </source>
</evidence>
<dbReference type="AlphaFoldDB" id="A0A4R0KKT3"/>
<dbReference type="CDD" id="cd17631">
    <property type="entry name" value="FACL_FadD13-like"/>
    <property type="match status" value="1"/>
</dbReference>
<dbReference type="Pfam" id="PF13193">
    <property type="entry name" value="AMP-binding_C"/>
    <property type="match status" value="1"/>
</dbReference>
<evidence type="ECO:0000256" key="1">
    <source>
        <dbReference type="ARBA" id="ARBA00006432"/>
    </source>
</evidence>
<dbReference type="GO" id="GO:0016877">
    <property type="term" value="F:ligase activity, forming carbon-sulfur bonds"/>
    <property type="evidence" value="ECO:0007669"/>
    <property type="project" value="UniProtKB-ARBA"/>
</dbReference>
<feature type="domain" description="AMP-dependent synthetase/ligase" evidence="3">
    <location>
        <begin position="11"/>
        <end position="383"/>
    </location>
</feature>
<sequence>MRLVDYLDKGASLGPDAPCLTTDGETLSYAEVQQLSYRIAAGLAASGVEPGGKVAILSANDPIAFSCVFGISRAGAVWCPINPRNEAAENRELLDQFDCEVLIYQAAFAPLVDRIRDALPKIRTFVCVDQDPGSGQDPHLIGRSRTVGWDAFCGGVSQPAPDLTGPDDLALIVGTGGTTGRPKGVMLTNGNLETMTALTLMGYPFGERPVYLALAPLTHAAGVLCFPVLASGGEIVIMRTPDVHAFLRLIPQHRVTHTFLPPTLIYMVLAAEELDTMDLSSLRCFWYGAAPMSAARLEEALWRIGPVMAQLFGQTEAPMMISIMPPSAHFDADGNIARHRLSSAGQPSPLVTTAIMAPDGTLVPRGERGEIVVRGSLVMKGYYRNPEATAAASQYGWHHTGDIGYLDEDNYLYIVDRAKDMIITGGFNVYSTEVEQALMAHPAVQDCAVIGRPDDKWGERVVAVVQLQSGTTIDPAELIAFAKQRIGSVKAPKEILLWPDLPRSKVGKVLKPDIKARLNAAEVS</sequence>